<dbReference type="SUPFAM" id="SSF143120">
    <property type="entry name" value="YefM-like"/>
    <property type="match status" value="1"/>
</dbReference>
<protein>
    <recommendedName>
        <fullName evidence="2">Antitoxin</fullName>
    </recommendedName>
</protein>
<name>A0A157PAS5_9BORD</name>
<organism evidence="3 4">
    <name type="scientific">Bordetella ansorpii</name>
    <dbReference type="NCBI Taxonomy" id="288768"/>
    <lineage>
        <taxon>Bacteria</taxon>
        <taxon>Pseudomonadati</taxon>
        <taxon>Pseudomonadota</taxon>
        <taxon>Betaproteobacteria</taxon>
        <taxon>Burkholderiales</taxon>
        <taxon>Alcaligenaceae</taxon>
        <taxon>Bordetella</taxon>
    </lineage>
</organism>
<comment type="similarity">
    <text evidence="1 2">Belongs to the phD/YefM antitoxin family.</text>
</comment>
<dbReference type="RefSeq" id="WP_066412356.1">
    <property type="nucleotide sequence ID" value="NZ_FKBS01000014.1"/>
</dbReference>
<evidence type="ECO:0000313" key="4">
    <source>
        <dbReference type="Proteomes" id="UP000077037"/>
    </source>
</evidence>
<dbReference type="Gene3D" id="3.40.1620.10">
    <property type="entry name" value="YefM-like domain"/>
    <property type="match status" value="1"/>
</dbReference>
<reference evidence="3 4" key="1">
    <citation type="submission" date="2016-03" db="EMBL/GenBank/DDBJ databases">
        <authorList>
            <consortium name="Pathogen Informatics"/>
        </authorList>
    </citation>
    <scope>NUCLEOTIDE SEQUENCE [LARGE SCALE GENOMIC DNA]</scope>
    <source>
        <strain evidence="3 4">NCTC13364</strain>
    </source>
</reference>
<dbReference type="EMBL" id="FKBS01000014">
    <property type="protein sequence ID" value="SAI30587.1"/>
    <property type="molecule type" value="Genomic_DNA"/>
</dbReference>
<evidence type="ECO:0000256" key="2">
    <source>
        <dbReference type="RuleBase" id="RU362080"/>
    </source>
</evidence>
<proteinExistence type="inferred from homology"/>
<dbReference type="NCBIfam" id="TIGR01552">
    <property type="entry name" value="phd_fam"/>
    <property type="match status" value="1"/>
</dbReference>
<dbReference type="AlphaFoldDB" id="A0A157PAS5"/>
<sequence length="91" mass="10308">MITEVSTVNFRESLGDMLDQVQHNNDGIVITEDGKPVAALINAEMFARIQRKLERFDEISAYIARRYADVPPEEGMAEIDALVAEERKKAR</sequence>
<dbReference type="OrthoDB" id="9810334at2"/>
<dbReference type="InterPro" id="IPR036165">
    <property type="entry name" value="YefM-like_sf"/>
</dbReference>
<gene>
    <name evidence="3" type="ORF">SAMEA1982600_02437</name>
</gene>
<dbReference type="Pfam" id="PF02604">
    <property type="entry name" value="PhdYeFM_antitox"/>
    <property type="match status" value="1"/>
</dbReference>
<comment type="function">
    <text evidence="2">Antitoxin component of a type II toxin-antitoxin (TA) system.</text>
</comment>
<accession>A0A157PAS5</accession>
<dbReference type="InterPro" id="IPR006442">
    <property type="entry name" value="Antitoxin_Phd/YefM"/>
</dbReference>
<evidence type="ECO:0000313" key="3">
    <source>
        <dbReference type="EMBL" id="SAI30587.1"/>
    </source>
</evidence>
<evidence type="ECO:0000256" key="1">
    <source>
        <dbReference type="ARBA" id="ARBA00009981"/>
    </source>
</evidence>
<dbReference type="Proteomes" id="UP000077037">
    <property type="component" value="Unassembled WGS sequence"/>
</dbReference>